<evidence type="ECO:0000256" key="3">
    <source>
        <dbReference type="ARBA" id="ARBA00022771"/>
    </source>
</evidence>
<dbReference type="GO" id="GO:0005634">
    <property type="term" value="C:nucleus"/>
    <property type="evidence" value="ECO:0000318"/>
    <property type="project" value="GO_Central"/>
</dbReference>
<keyword evidence="11" id="KW-1185">Reference proteome</keyword>
<dbReference type="PANTHER" id="PTHR13483">
    <property type="entry name" value="BOX C_D SNORNA PROTEIN 1-RELATED"/>
    <property type="match status" value="1"/>
</dbReference>
<dbReference type="Proteomes" id="UP000001514">
    <property type="component" value="Unassembled WGS sequence"/>
</dbReference>
<dbReference type="InterPro" id="IPR007529">
    <property type="entry name" value="Znf_HIT"/>
</dbReference>
<keyword evidence="4" id="KW-0862">Zinc</keyword>
<name>D8R4D8_SELML</name>
<evidence type="ECO:0000313" key="11">
    <source>
        <dbReference type="Proteomes" id="UP000001514"/>
    </source>
</evidence>
<dbReference type="KEGG" id="smo:SELMODRAFT_407241"/>
<dbReference type="Gramene" id="EFJ33092">
    <property type="protein sequence ID" value="EFJ33092"/>
    <property type="gene ID" value="SELMODRAFT_407241"/>
</dbReference>
<dbReference type="OrthoDB" id="272357at2759"/>
<dbReference type="HOGENOM" id="CLU_025524_2_2_1"/>
<dbReference type="STRING" id="88036.D8R4D8"/>
<dbReference type="Gene3D" id="3.30.60.190">
    <property type="match status" value="1"/>
</dbReference>
<dbReference type="Pfam" id="PF04438">
    <property type="entry name" value="zf-HIT"/>
    <property type="match status" value="1"/>
</dbReference>
<dbReference type="GO" id="GO:0008270">
    <property type="term" value="F:zinc ion binding"/>
    <property type="evidence" value="ECO:0007669"/>
    <property type="project" value="UniProtKB-UniRule"/>
</dbReference>
<dbReference type="InterPro" id="IPR057721">
    <property type="entry name" value="BCD1_alpha/beta"/>
</dbReference>
<evidence type="ECO:0000256" key="2">
    <source>
        <dbReference type="ARBA" id="ARBA00022723"/>
    </source>
</evidence>
<dbReference type="GO" id="GO:0000492">
    <property type="term" value="P:box C/D snoRNP assembly"/>
    <property type="evidence" value="ECO:0000318"/>
    <property type="project" value="GO_Central"/>
</dbReference>
<dbReference type="CDD" id="cd23023">
    <property type="entry name" value="zf-HIT_BCD1"/>
    <property type="match status" value="1"/>
</dbReference>
<dbReference type="GO" id="GO:0070761">
    <property type="term" value="C:pre-snoRNP complex"/>
    <property type="evidence" value="ECO:0000318"/>
    <property type="project" value="GO_Central"/>
</dbReference>
<evidence type="ECO:0000256" key="1">
    <source>
        <dbReference type="ARBA" id="ARBA00022553"/>
    </source>
</evidence>
<comment type="function">
    <text evidence="5">Required for box C/D snoRNAs accumulation involved in snoRNA processing, snoRNA transport to the nucleolus and ribosome biogenesis.</text>
</comment>
<dbReference type="OMA" id="PWNNQLR"/>
<feature type="region of interest" description="Disordered" evidence="8">
    <location>
        <begin position="267"/>
        <end position="286"/>
    </location>
</feature>
<evidence type="ECO:0000259" key="9">
    <source>
        <dbReference type="PROSITE" id="PS51083"/>
    </source>
</evidence>
<keyword evidence="1" id="KW-0597">Phosphoprotein</keyword>
<keyword evidence="2" id="KW-0479">Metal-binding</keyword>
<evidence type="ECO:0000256" key="5">
    <source>
        <dbReference type="ARBA" id="ARBA00049598"/>
    </source>
</evidence>
<dbReference type="InterPro" id="IPR051639">
    <property type="entry name" value="BCD1"/>
</dbReference>
<evidence type="ECO:0000256" key="4">
    <source>
        <dbReference type="ARBA" id="ARBA00022833"/>
    </source>
</evidence>
<feature type="compositionally biased region" description="Acidic residues" evidence="8">
    <location>
        <begin position="276"/>
        <end position="285"/>
    </location>
</feature>
<dbReference type="EMBL" id="GL377571">
    <property type="protein sequence ID" value="EFJ33092.1"/>
    <property type="molecule type" value="Genomic_DNA"/>
</dbReference>
<protein>
    <recommendedName>
        <fullName evidence="9">HIT-type domain-containing protein</fullName>
    </recommendedName>
</protein>
<dbReference type="PROSITE" id="PS51083">
    <property type="entry name" value="ZF_HIT"/>
    <property type="match status" value="1"/>
</dbReference>
<dbReference type="eggNOG" id="KOG2858">
    <property type="taxonomic scope" value="Eukaryota"/>
</dbReference>
<dbReference type="AlphaFoldDB" id="D8R4D8"/>
<dbReference type="SUPFAM" id="SSF144232">
    <property type="entry name" value="HIT/MYND zinc finger-like"/>
    <property type="match status" value="1"/>
</dbReference>
<evidence type="ECO:0000256" key="6">
    <source>
        <dbReference type="ARBA" id="ARBA00049654"/>
    </source>
</evidence>
<reference evidence="10 11" key="1">
    <citation type="journal article" date="2011" name="Science">
        <title>The Selaginella genome identifies genetic changes associated with the evolution of vascular plants.</title>
        <authorList>
            <person name="Banks J.A."/>
            <person name="Nishiyama T."/>
            <person name="Hasebe M."/>
            <person name="Bowman J.L."/>
            <person name="Gribskov M."/>
            <person name="dePamphilis C."/>
            <person name="Albert V.A."/>
            <person name="Aono N."/>
            <person name="Aoyama T."/>
            <person name="Ambrose B.A."/>
            <person name="Ashton N.W."/>
            <person name="Axtell M.J."/>
            <person name="Barker E."/>
            <person name="Barker M.S."/>
            <person name="Bennetzen J.L."/>
            <person name="Bonawitz N.D."/>
            <person name="Chapple C."/>
            <person name="Cheng C."/>
            <person name="Correa L.G."/>
            <person name="Dacre M."/>
            <person name="DeBarry J."/>
            <person name="Dreyer I."/>
            <person name="Elias M."/>
            <person name="Engstrom E.M."/>
            <person name="Estelle M."/>
            <person name="Feng L."/>
            <person name="Finet C."/>
            <person name="Floyd S.K."/>
            <person name="Frommer W.B."/>
            <person name="Fujita T."/>
            <person name="Gramzow L."/>
            <person name="Gutensohn M."/>
            <person name="Harholt J."/>
            <person name="Hattori M."/>
            <person name="Heyl A."/>
            <person name="Hirai T."/>
            <person name="Hiwatashi Y."/>
            <person name="Ishikawa M."/>
            <person name="Iwata M."/>
            <person name="Karol K.G."/>
            <person name="Koehler B."/>
            <person name="Kolukisaoglu U."/>
            <person name="Kubo M."/>
            <person name="Kurata T."/>
            <person name="Lalonde S."/>
            <person name="Li K."/>
            <person name="Li Y."/>
            <person name="Litt A."/>
            <person name="Lyons E."/>
            <person name="Manning G."/>
            <person name="Maruyama T."/>
            <person name="Michael T.P."/>
            <person name="Mikami K."/>
            <person name="Miyazaki S."/>
            <person name="Morinaga S."/>
            <person name="Murata T."/>
            <person name="Mueller-Roeber B."/>
            <person name="Nelson D.R."/>
            <person name="Obara M."/>
            <person name="Oguri Y."/>
            <person name="Olmstead R.G."/>
            <person name="Onodera N."/>
            <person name="Petersen B.L."/>
            <person name="Pils B."/>
            <person name="Prigge M."/>
            <person name="Rensing S.A."/>
            <person name="Riano-Pachon D.M."/>
            <person name="Roberts A.W."/>
            <person name="Sato Y."/>
            <person name="Scheller H.V."/>
            <person name="Schulz B."/>
            <person name="Schulz C."/>
            <person name="Shakirov E.V."/>
            <person name="Shibagaki N."/>
            <person name="Shinohara N."/>
            <person name="Shippen D.E."/>
            <person name="Soerensen I."/>
            <person name="Sotooka R."/>
            <person name="Sugimoto N."/>
            <person name="Sugita M."/>
            <person name="Sumikawa N."/>
            <person name="Tanurdzic M."/>
            <person name="Theissen G."/>
            <person name="Ulvskov P."/>
            <person name="Wakazuki S."/>
            <person name="Weng J.K."/>
            <person name="Willats W.W."/>
            <person name="Wipf D."/>
            <person name="Wolf P.G."/>
            <person name="Yang L."/>
            <person name="Zimmer A.D."/>
            <person name="Zhu Q."/>
            <person name="Mitros T."/>
            <person name="Hellsten U."/>
            <person name="Loque D."/>
            <person name="Otillar R."/>
            <person name="Salamov A."/>
            <person name="Schmutz J."/>
            <person name="Shapiro H."/>
            <person name="Lindquist E."/>
            <person name="Lucas S."/>
            <person name="Rokhsar D."/>
            <person name="Grigoriev I.V."/>
        </authorList>
    </citation>
    <scope>NUCLEOTIDE SEQUENCE [LARGE SCALE GENOMIC DNA]</scope>
</reference>
<dbReference type="InParanoid" id="D8R4D8"/>
<evidence type="ECO:0000256" key="8">
    <source>
        <dbReference type="SAM" id="MobiDB-lite"/>
    </source>
</evidence>
<dbReference type="PANTHER" id="PTHR13483:SF3">
    <property type="entry name" value="BOX C_D SNORNA PROTEIN 1"/>
    <property type="match status" value="1"/>
</dbReference>
<proteinExistence type="inferred from homology"/>
<organism evidence="11">
    <name type="scientific">Selaginella moellendorffii</name>
    <name type="common">Spikemoss</name>
    <dbReference type="NCBI Taxonomy" id="88036"/>
    <lineage>
        <taxon>Eukaryota</taxon>
        <taxon>Viridiplantae</taxon>
        <taxon>Streptophyta</taxon>
        <taxon>Embryophyta</taxon>
        <taxon>Tracheophyta</taxon>
        <taxon>Lycopodiopsida</taxon>
        <taxon>Selaginellales</taxon>
        <taxon>Selaginellaceae</taxon>
        <taxon>Selaginella</taxon>
    </lineage>
</organism>
<dbReference type="Pfam" id="PF25790">
    <property type="entry name" value="BCD1"/>
    <property type="match status" value="1"/>
</dbReference>
<dbReference type="GO" id="GO:0000463">
    <property type="term" value="P:maturation of LSU-rRNA from tricistronic rRNA transcript (SSU-rRNA, 5.8S rRNA, LSU-rRNA)"/>
    <property type="evidence" value="ECO:0000318"/>
    <property type="project" value="GO_Central"/>
</dbReference>
<gene>
    <name evidence="10" type="ORF">SELMODRAFT_407241</name>
</gene>
<feature type="domain" description="HIT-type" evidence="9">
    <location>
        <begin position="5"/>
        <end position="39"/>
    </location>
</feature>
<evidence type="ECO:0000256" key="7">
    <source>
        <dbReference type="PROSITE-ProRule" id="PRU00453"/>
    </source>
</evidence>
<sequence>MSGKCEECGQSAAKYKCPGCGLRSCGLSCVKAHKARIGCTGKRDPTAFVKISDFDDNRIMSDYNFLEEALRVADVAKRSKYKSFVGGRKPGVLKELIYQARFRKTKFVHMANGMSRRIANTTYFNRKRKCMYWRVEWIFHSTDIRLVDENLDEHVNLGTVLEKHLSPQSHSPTARHQLRDFLQQPVDQLKLLFKKELDDAKESYYELNINESLRQQLSFKTVLEFPEIRVVLPSDIDRFSIVEEEPKPVKPAASPVKSVAEELVEQTGKTFREEEIKDEEQDKEQDDMKMYDFLGDLPGQADLLWKSMEVQPPSLMNDVEDGELSG</sequence>
<accession>D8R4D8</accession>
<keyword evidence="3 7" id="KW-0863">Zinc-finger</keyword>
<comment type="similarity">
    <text evidence="6">Belongs to the BCD1 family.</text>
</comment>
<evidence type="ECO:0000313" key="10">
    <source>
        <dbReference type="EMBL" id="EFJ33092.1"/>
    </source>
</evidence>